<evidence type="ECO:0000313" key="3">
    <source>
        <dbReference type="Proteomes" id="UP000276953"/>
    </source>
</evidence>
<organism evidence="2 3">
    <name type="scientific">Chryseobacterium arthrosphaerae</name>
    <dbReference type="NCBI Taxonomy" id="651561"/>
    <lineage>
        <taxon>Bacteria</taxon>
        <taxon>Pseudomonadati</taxon>
        <taxon>Bacteroidota</taxon>
        <taxon>Flavobacteriia</taxon>
        <taxon>Flavobacteriales</taxon>
        <taxon>Weeksellaceae</taxon>
        <taxon>Chryseobacterium group</taxon>
        <taxon>Chryseobacterium</taxon>
    </lineage>
</organism>
<evidence type="ECO:0000259" key="1">
    <source>
        <dbReference type="Pfam" id="PF03372"/>
    </source>
</evidence>
<dbReference type="Proteomes" id="UP000276953">
    <property type="component" value="Unassembled WGS sequence"/>
</dbReference>
<dbReference type="AlphaFoldDB" id="A0A432DZ02"/>
<reference evidence="2 3" key="1">
    <citation type="submission" date="2018-12" db="EMBL/GenBank/DDBJ databases">
        <title>Draft Genome Sequence of Chryseobacterium arthrosphaerae strain ED882-96 Isolated from the Blood of a Patient with Liver Cirrhosis in Taiwan.</title>
        <authorList>
            <person name="Lin J.-N."/>
            <person name="Lai C.-H."/>
            <person name="Yang C.-H."/>
            <person name="Huang Y.-H."/>
        </authorList>
    </citation>
    <scope>NUCLEOTIDE SEQUENCE [LARGE SCALE GENOMIC DNA]</scope>
    <source>
        <strain evidence="2 3">ED882-96</strain>
    </source>
</reference>
<dbReference type="InterPro" id="IPR036691">
    <property type="entry name" value="Endo/exonu/phosph_ase_sf"/>
</dbReference>
<protein>
    <submittedName>
        <fullName evidence="2">Endonuclease/exonuclease/phosphatase family protein</fullName>
    </submittedName>
</protein>
<proteinExistence type="predicted"/>
<gene>
    <name evidence="2" type="ORF">EJ377_03575</name>
</gene>
<dbReference type="EMBL" id="RYFC01000001">
    <property type="protein sequence ID" value="RTZ49564.1"/>
    <property type="molecule type" value="Genomic_DNA"/>
</dbReference>
<keyword evidence="2" id="KW-0540">Nuclease</keyword>
<accession>A0A432DZ02</accession>
<dbReference type="GO" id="GO:0004519">
    <property type="term" value="F:endonuclease activity"/>
    <property type="evidence" value="ECO:0007669"/>
    <property type="project" value="UniProtKB-KW"/>
</dbReference>
<keyword evidence="2" id="KW-0378">Hydrolase</keyword>
<dbReference type="GO" id="GO:0004527">
    <property type="term" value="F:exonuclease activity"/>
    <property type="evidence" value="ECO:0007669"/>
    <property type="project" value="UniProtKB-KW"/>
</dbReference>
<name>A0A432DZ02_9FLAO</name>
<sequence length="150" mass="17350">MHFYSKIEIKEATTHYFVADDIPSIEIHMRTHDGFSLFLWVHPPPKSYGGRNFKGKRWRSSQYGQTRKDIKKPVIVVGDFNNVAWSRSSVLFRKTSHLIDPRIGHSFVSTFHANIAFTVSYRPDVSQRGYFYQTAEDIGKFWFGSSAGLL</sequence>
<dbReference type="SUPFAM" id="SSF56219">
    <property type="entry name" value="DNase I-like"/>
    <property type="match status" value="1"/>
</dbReference>
<keyword evidence="2" id="KW-0255">Endonuclease</keyword>
<dbReference type="InterPro" id="IPR005135">
    <property type="entry name" value="Endo/exonuclease/phosphatase"/>
</dbReference>
<feature type="domain" description="Endonuclease/exonuclease/phosphatase" evidence="1">
    <location>
        <begin position="1"/>
        <end position="111"/>
    </location>
</feature>
<comment type="caution">
    <text evidence="2">The sequence shown here is derived from an EMBL/GenBank/DDBJ whole genome shotgun (WGS) entry which is preliminary data.</text>
</comment>
<dbReference type="Pfam" id="PF03372">
    <property type="entry name" value="Exo_endo_phos"/>
    <property type="match status" value="1"/>
</dbReference>
<evidence type="ECO:0000313" key="2">
    <source>
        <dbReference type="EMBL" id="RTZ49564.1"/>
    </source>
</evidence>
<keyword evidence="2" id="KW-0269">Exonuclease</keyword>